<accession>A0A392Q388</accession>
<keyword evidence="2" id="KW-1185">Reference proteome</keyword>
<comment type="caution">
    <text evidence="1">The sequence shown here is derived from an EMBL/GenBank/DDBJ whole genome shotgun (WGS) entry which is preliminary data.</text>
</comment>
<name>A0A392Q388_9FABA</name>
<reference evidence="1 2" key="1">
    <citation type="journal article" date="2018" name="Front. Plant Sci.">
        <title>Red Clover (Trifolium pratense) and Zigzag Clover (T. medium) - A Picture of Genomic Similarities and Differences.</title>
        <authorList>
            <person name="Dluhosova J."/>
            <person name="Istvanek J."/>
            <person name="Nedelnik J."/>
            <person name="Repkova J."/>
        </authorList>
    </citation>
    <scope>NUCLEOTIDE SEQUENCE [LARGE SCALE GENOMIC DNA]</scope>
    <source>
        <strain evidence="2">cv. 10/8</strain>
        <tissue evidence="1">Leaf</tissue>
    </source>
</reference>
<feature type="non-terminal residue" evidence="1">
    <location>
        <position position="1"/>
    </location>
</feature>
<organism evidence="1 2">
    <name type="scientific">Trifolium medium</name>
    <dbReference type="NCBI Taxonomy" id="97028"/>
    <lineage>
        <taxon>Eukaryota</taxon>
        <taxon>Viridiplantae</taxon>
        <taxon>Streptophyta</taxon>
        <taxon>Embryophyta</taxon>
        <taxon>Tracheophyta</taxon>
        <taxon>Spermatophyta</taxon>
        <taxon>Magnoliopsida</taxon>
        <taxon>eudicotyledons</taxon>
        <taxon>Gunneridae</taxon>
        <taxon>Pentapetalae</taxon>
        <taxon>rosids</taxon>
        <taxon>fabids</taxon>
        <taxon>Fabales</taxon>
        <taxon>Fabaceae</taxon>
        <taxon>Papilionoideae</taxon>
        <taxon>50 kb inversion clade</taxon>
        <taxon>NPAAA clade</taxon>
        <taxon>Hologalegina</taxon>
        <taxon>IRL clade</taxon>
        <taxon>Trifolieae</taxon>
        <taxon>Trifolium</taxon>
    </lineage>
</organism>
<evidence type="ECO:0000313" key="1">
    <source>
        <dbReference type="EMBL" id="MCI18036.1"/>
    </source>
</evidence>
<sequence>FREFHGNPWGWGKYLPVVGNGGMANRFGGGAMNGEVFFDHSLPR</sequence>
<proteinExistence type="predicted"/>
<evidence type="ECO:0000313" key="2">
    <source>
        <dbReference type="Proteomes" id="UP000265520"/>
    </source>
</evidence>
<protein>
    <submittedName>
        <fullName evidence="1">Uncharacterized protein</fullName>
    </submittedName>
</protein>
<dbReference type="Proteomes" id="UP000265520">
    <property type="component" value="Unassembled WGS sequence"/>
</dbReference>
<dbReference type="EMBL" id="LXQA010108201">
    <property type="protein sequence ID" value="MCI18036.1"/>
    <property type="molecule type" value="Genomic_DNA"/>
</dbReference>
<dbReference type="AlphaFoldDB" id="A0A392Q388"/>